<comment type="caution">
    <text evidence="1">The sequence shown here is derived from an EMBL/GenBank/DDBJ whole genome shotgun (WGS) entry which is preliminary data.</text>
</comment>
<gene>
    <name evidence="1" type="ORF">CTRU02_214938</name>
</gene>
<evidence type="ECO:0000313" key="1">
    <source>
        <dbReference type="EMBL" id="KAL0930118.1"/>
    </source>
</evidence>
<organism evidence="1 2">
    <name type="scientific">Colletotrichum truncatum</name>
    <name type="common">Anthracnose fungus</name>
    <name type="synonym">Colletotrichum capsici</name>
    <dbReference type="NCBI Taxonomy" id="5467"/>
    <lineage>
        <taxon>Eukaryota</taxon>
        <taxon>Fungi</taxon>
        <taxon>Dikarya</taxon>
        <taxon>Ascomycota</taxon>
        <taxon>Pezizomycotina</taxon>
        <taxon>Sordariomycetes</taxon>
        <taxon>Hypocreomycetidae</taxon>
        <taxon>Glomerellales</taxon>
        <taxon>Glomerellaceae</taxon>
        <taxon>Colletotrichum</taxon>
        <taxon>Colletotrichum truncatum species complex</taxon>
    </lineage>
</organism>
<dbReference type="EMBL" id="VUJX02000012">
    <property type="protein sequence ID" value="KAL0930118.1"/>
    <property type="molecule type" value="Genomic_DNA"/>
</dbReference>
<accession>A0ACC3YE62</accession>
<keyword evidence="2" id="KW-1185">Reference proteome</keyword>
<dbReference type="Proteomes" id="UP000805649">
    <property type="component" value="Unassembled WGS sequence"/>
</dbReference>
<protein>
    <submittedName>
        <fullName evidence="1">Uncharacterized protein</fullName>
    </submittedName>
</protein>
<name>A0ACC3YE62_COLTU</name>
<evidence type="ECO:0000313" key="2">
    <source>
        <dbReference type="Proteomes" id="UP000805649"/>
    </source>
</evidence>
<proteinExistence type="predicted"/>
<reference evidence="1 2" key="1">
    <citation type="journal article" date="2020" name="Phytopathology">
        <title>Genome Sequence Resources of Colletotrichum truncatum, C. plurivorum, C. musicola, and C. sojae: Four Species Pathogenic to Soybean (Glycine max).</title>
        <authorList>
            <person name="Rogerio F."/>
            <person name="Boufleur T.R."/>
            <person name="Ciampi-Guillardi M."/>
            <person name="Sukno S.A."/>
            <person name="Thon M.R."/>
            <person name="Massola Junior N.S."/>
            <person name="Baroncelli R."/>
        </authorList>
    </citation>
    <scope>NUCLEOTIDE SEQUENCE [LARGE SCALE GENOMIC DNA]</scope>
    <source>
        <strain evidence="1 2">CMES1059</strain>
    </source>
</reference>
<sequence length="440" mass="48074">MSLAAPVIRDDFSYAGDSFSVSASGHVHRRYTLPELKAHFKGTGTVKDHPAHWYEAQLLHYGLPKSKVKGTAKLRLMDAVNAGTIAVPASLTALEREMKKEWTKANKSLSKPSGNSKVGATKRKATDVQVSSTGGASVSVSVTVKHELASPSPAKKSRTTTKPAAKVPTVAAKNTPKAAPQRKPSTSAPSSSTPRKQTARRGNSNVGGRIKHEPDIKDEFGDDAHFGSSSFSASSYYDTAPAASPPPTARKQTARRARPFLSGRIRREPGLRDEFIDNPFDRLQGLPSGGFYLDEAANGFPPLGFINGRYELTFMGGSMGGSECVEAYRWLVCTIEGDRLWVSFDFGMVRGIMRRETRPWRSGREGLLFEWCGEKPDGQTLDDSHRAALAFVGGGVIEGIVEFGPWTYKFTAQRVSGQTTRSEISANQMWDEWNGRCWRN</sequence>